<dbReference type="RefSeq" id="WP_116976571.1">
    <property type="nucleotide sequence ID" value="NZ_QPMM01000007.1"/>
</dbReference>
<evidence type="ECO:0000256" key="4">
    <source>
        <dbReference type="ARBA" id="ARBA00023033"/>
    </source>
</evidence>
<feature type="domain" description="FAD-binding" evidence="6">
    <location>
        <begin position="8"/>
        <end position="355"/>
    </location>
</feature>
<keyword evidence="5" id="KW-0521">NADP</keyword>
<dbReference type="GO" id="GO:0046677">
    <property type="term" value="P:response to antibiotic"/>
    <property type="evidence" value="ECO:0007669"/>
    <property type="project" value="InterPro"/>
</dbReference>
<reference evidence="7 8" key="1">
    <citation type="submission" date="2018-07" db="EMBL/GenBank/DDBJ databases">
        <title>Chitinophaga K2CV101002-2 sp. nov., isolated from a monsoon evergreen broad-leaved forest soil.</title>
        <authorList>
            <person name="Lv Y."/>
        </authorList>
    </citation>
    <scope>NUCLEOTIDE SEQUENCE [LARGE SCALE GENOMIC DNA]</scope>
    <source>
        <strain evidence="7 8">GDMCC 1.1288</strain>
    </source>
</reference>
<dbReference type="GO" id="GO:0005737">
    <property type="term" value="C:cytoplasm"/>
    <property type="evidence" value="ECO:0007669"/>
    <property type="project" value="UniProtKB-SubCell"/>
</dbReference>
<keyword evidence="5" id="KW-0963">Cytoplasm</keyword>
<dbReference type="GO" id="GO:0004497">
    <property type="term" value="F:monooxygenase activity"/>
    <property type="evidence" value="ECO:0007669"/>
    <property type="project" value="UniProtKB-UniRule"/>
</dbReference>
<dbReference type="AlphaFoldDB" id="A0A3E1Y956"/>
<evidence type="ECO:0000256" key="5">
    <source>
        <dbReference type="HAMAP-Rule" id="MF_00845"/>
    </source>
</evidence>
<feature type="binding site" evidence="5">
    <location>
        <position position="301"/>
    </location>
    <ligand>
        <name>FAD</name>
        <dbReference type="ChEBI" id="CHEBI:57692"/>
    </ligand>
</feature>
<keyword evidence="5" id="KW-0547">Nucleotide-binding</keyword>
<keyword evidence="3 5" id="KW-0560">Oxidoreductase</keyword>
<comment type="catalytic activity">
    <reaction evidence="5">
        <text>a tetracycline + NADPH + O2 + H(+) = an 11a-hydroxytetracycline + NADP(+) + H2O</text>
        <dbReference type="Rhea" id="RHEA:61444"/>
        <dbReference type="ChEBI" id="CHEBI:15377"/>
        <dbReference type="ChEBI" id="CHEBI:15378"/>
        <dbReference type="ChEBI" id="CHEBI:15379"/>
        <dbReference type="ChEBI" id="CHEBI:57783"/>
        <dbReference type="ChEBI" id="CHEBI:58349"/>
        <dbReference type="ChEBI" id="CHEBI:144644"/>
        <dbReference type="ChEBI" id="CHEBI:144645"/>
    </reaction>
</comment>
<dbReference type="Gene3D" id="3.50.50.60">
    <property type="entry name" value="FAD/NAD(P)-binding domain"/>
    <property type="match status" value="1"/>
</dbReference>
<comment type="domain">
    <text evidence="5">Consists of an N-terminal FAD-binding domain with a Rossman fold and a C-terminal substrate-binding domain.</text>
</comment>
<dbReference type="SUPFAM" id="SSF51905">
    <property type="entry name" value="FAD/NAD(P)-binding domain"/>
    <property type="match status" value="1"/>
</dbReference>
<proteinExistence type="inferred from homology"/>
<comment type="subcellular location">
    <subcellularLocation>
        <location evidence="5">Cytoplasm</location>
    </subcellularLocation>
</comment>
<keyword evidence="8" id="KW-1185">Reference proteome</keyword>
<evidence type="ECO:0000313" key="7">
    <source>
        <dbReference type="EMBL" id="RFS21920.1"/>
    </source>
</evidence>
<evidence type="ECO:0000256" key="1">
    <source>
        <dbReference type="ARBA" id="ARBA00022630"/>
    </source>
</evidence>
<sequence length="379" mass="41876">MKLITDKTIAIVGGGPGGLTLARLLQMKGAKVKVFERDEYRHVRVQGATLDLHEESGLAALEAAGLMNAFKENYRPGADYIRIADQNATIIYDEHQTIKETDRPEIDRGPLRTILLDSLSSDSVVWDSYLINLQPHGESWELQFKNGNKEIADIVIAADGANSKIRPAITSITPVYSGVTIIEGSVYNAADTIPEINDLVKGGKVFAMGNEQTLIISSKGDGSLTYYIGFNARADWHLKSCPDLSDNQAVSTWFKTHFPTWSEFWLPLFEHAATPFVVRPLMGMPTDQTWETANNLTMLGDAAHLMPPYAGEGVNMAMQDALELSNCLTNDQFTSVHAALKYYEEKMLERTREIAQISVDQTIALHSKGAIEHMMGIIS</sequence>
<dbReference type="GO" id="GO:0071949">
    <property type="term" value="F:FAD binding"/>
    <property type="evidence" value="ECO:0007669"/>
    <property type="project" value="InterPro"/>
</dbReference>
<dbReference type="PANTHER" id="PTHR46972">
    <property type="entry name" value="MONOOXYGENASE ASQM-RELATED"/>
    <property type="match status" value="1"/>
</dbReference>
<dbReference type="OrthoDB" id="9782160at2"/>
<keyword evidence="4 5" id="KW-0503">Monooxygenase</keyword>
<dbReference type="InterPro" id="IPR036188">
    <property type="entry name" value="FAD/NAD-bd_sf"/>
</dbReference>
<accession>A0A3E1Y956</accession>
<evidence type="ECO:0000256" key="3">
    <source>
        <dbReference type="ARBA" id="ARBA00023002"/>
    </source>
</evidence>
<comment type="function">
    <text evidence="5">An FAD-requiring monooxygenase active on some tetracycline antibiotic derivatives, which leads to their inactivation. Hydroxylates carbon 11a of tetracycline and some analogs.</text>
</comment>
<name>A0A3E1Y956_9BACT</name>
<feature type="binding site" evidence="5">
    <location>
        <position position="51"/>
    </location>
    <ligand>
        <name>FAD</name>
        <dbReference type="ChEBI" id="CHEBI:57692"/>
    </ligand>
</feature>
<feature type="binding site" evidence="5">
    <location>
        <position position="44"/>
    </location>
    <ligand>
        <name>NADPH</name>
        <dbReference type="ChEBI" id="CHEBI:57783"/>
    </ligand>
</feature>
<dbReference type="Proteomes" id="UP000260644">
    <property type="component" value="Unassembled WGS sequence"/>
</dbReference>
<evidence type="ECO:0000256" key="2">
    <source>
        <dbReference type="ARBA" id="ARBA00022827"/>
    </source>
</evidence>
<dbReference type="Pfam" id="PF01494">
    <property type="entry name" value="FAD_binding_3"/>
    <property type="match status" value="1"/>
</dbReference>
<feature type="binding site" evidence="5">
    <location>
        <position position="108"/>
    </location>
    <ligand>
        <name>FAD</name>
        <dbReference type="ChEBI" id="CHEBI:57692"/>
    </ligand>
</feature>
<comment type="subunit">
    <text evidence="5">Monomer.</text>
</comment>
<dbReference type="EC" id="1.14.13.-" evidence="5"/>
<keyword evidence="2 5" id="KW-0274">FAD</keyword>
<dbReference type="InterPro" id="IPR002938">
    <property type="entry name" value="FAD-bd"/>
</dbReference>
<comment type="caution">
    <text evidence="7">The sequence shown here is derived from an EMBL/GenBank/DDBJ whole genome shotgun (WGS) entry which is preliminary data.</text>
</comment>
<dbReference type="EMBL" id="QPMM01000007">
    <property type="protein sequence ID" value="RFS21920.1"/>
    <property type="molecule type" value="Genomic_DNA"/>
</dbReference>
<comment type="cofactor">
    <cofactor evidence="5">
        <name>FAD</name>
        <dbReference type="ChEBI" id="CHEBI:57692"/>
    </cofactor>
</comment>
<protein>
    <recommendedName>
        <fullName evidence="5">Flavin-dependent monooxygenase</fullName>
    </recommendedName>
    <alternativeName>
        <fullName evidence="5">TetX monooxygenase</fullName>
        <shortName evidence="5">TetX</shortName>
        <ecNumber evidence="5">1.14.13.-</ecNumber>
    </alternativeName>
</protein>
<evidence type="ECO:0000259" key="6">
    <source>
        <dbReference type="Pfam" id="PF01494"/>
    </source>
</evidence>
<dbReference type="HAMAP" id="MF_00845">
    <property type="entry name" value="TetX_monooxygenase"/>
    <property type="match status" value="1"/>
</dbReference>
<dbReference type="PANTHER" id="PTHR46972:SF1">
    <property type="entry name" value="FAD DEPENDENT OXIDOREDUCTASE DOMAIN-CONTAINING PROTEIN"/>
    <property type="match status" value="1"/>
</dbReference>
<keyword evidence="1 5" id="KW-0285">Flavoprotein</keyword>
<organism evidence="7 8">
    <name type="scientific">Chitinophaga silvatica</name>
    <dbReference type="NCBI Taxonomy" id="2282649"/>
    <lineage>
        <taxon>Bacteria</taxon>
        <taxon>Pseudomonadati</taxon>
        <taxon>Bacteroidota</taxon>
        <taxon>Chitinophagia</taxon>
        <taxon>Chitinophagales</taxon>
        <taxon>Chitinophagaceae</taxon>
        <taxon>Chitinophaga</taxon>
    </lineage>
</organism>
<comment type="similarity">
    <text evidence="5">Belongs to the aromatic-ring hydroxylase family. TetX subfamily.</text>
</comment>
<evidence type="ECO:0000313" key="8">
    <source>
        <dbReference type="Proteomes" id="UP000260644"/>
    </source>
</evidence>
<gene>
    <name evidence="7" type="ORF">DVR12_14820</name>
</gene>
<dbReference type="PRINTS" id="PR00420">
    <property type="entry name" value="RNGMNOXGNASE"/>
</dbReference>
<dbReference type="InterPro" id="IPR043683">
    <property type="entry name" value="TetX_monooxygenase"/>
</dbReference>